<evidence type="ECO:0000256" key="6">
    <source>
        <dbReference type="ARBA" id="ARBA00035023"/>
    </source>
</evidence>
<dbReference type="EMBL" id="JAMXFA010000001">
    <property type="protein sequence ID" value="MCT7976315.1"/>
    <property type="molecule type" value="Genomic_DNA"/>
</dbReference>
<dbReference type="Gene3D" id="3.10.180.50">
    <property type="match status" value="1"/>
</dbReference>
<evidence type="ECO:0000256" key="2">
    <source>
        <dbReference type="ARBA" id="ARBA00022964"/>
    </source>
</evidence>
<keyword evidence="2" id="KW-0223">Dioxygenase</keyword>
<dbReference type="PANTHER" id="PTHR31136:SF5">
    <property type="entry name" value="2-OXOADIPATE DIOXYGENASE_DECARBOXYLASE, CHLOROPLASTIC"/>
    <property type="match status" value="1"/>
</dbReference>
<dbReference type="RefSeq" id="WP_261234192.1">
    <property type="nucleotide sequence ID" value="NZ_JAMXFA010000001.1"/>
</dbReference>
<sequence length="320" mass="36032">MKQALVAQALWHQLWLDYSHRVPYARIYEGVISEAGGTVANDHIAFRSLALSIETAIGTVNLGIRHLEQVLDGLGYVQMGQLAFPTQHLYARHYRHPQQDEFDLPKLFISELIVDQLPPEVRSHLEETVQWGLDIEGLLECQSAITDLRAIDTHPTEPHILAQRLKCLFVRPWMPPLRSHLETVNAVSQYGAWVLLHGYAVNHFTGYVNRQNTPAYPDIETTAQALRNRGVPMKAEIEGSAQVGLRQTATQAIQESVTIRSRPEGPFVQIPWTYAYYEIAQRFAIAPTPGHPELFQGFLGPNAAQLFEMTRSQGTITPRG</sequence>
<dbReference type="Pfam" id="PF07063">
    <property type="entry name" value="HGLS"/>
    <property type="match status" value="1"/>
</dbReference>
<comment type="cofactor">
    <cofactor evidence="1">
        <name>Fe(2+)</name>
        <dbReference type="ChEBI" id="CHEBI:29033"/>
    </cofactor>
</comment>
<keyword evidence="4" id="KW-0408">Iron</keyword>
<proteinExistence type="inferred from homology"/>
<protein>
    <recommendedName>
        <fullName evidence="6">2-oxoadipate dioxygenase/decarboxylase</fullName>
        <ecNumber evidence="6">1.13.11.93</ecNumber>
    </recommendedName>
    <alternativeName>
        <fullName evidence="7">2-hydroxyglutarate synthase</fullName>
    </alternativeName>
</protein>
<gene>
    <name evidence="8" type="ORF">NG792_01090</name>
</gene>
<comment type="similarity">
    <text evidence="5">Belongs to the 2-oxoadipate dioxygenase/decarboxylase family.</text>
</comment>
<evidence type="ECO:0000256" key="7">
    <source>
        <dbReference type="ARBA" id="ARBA00035045"/>
    </source>
</evidence>
<dbReference type="EC" id="1.13.11.93" evidence="6"/>
<dbReference type="InterPro" id="IPR009770">
    <property type="entry name" value="HGLS"/>
</dbReference>
<name>A0ABT2N0X0_9CYAN</name>
<evidence type="ECO:0000313" key="9">
    <source>
        <dbReference type="Proteomes" id="UP001525961"/>
    </source>
</evidence>
<evidence type="ECO:0000256" key="3">
    <source>
        <dbReference type="ARBA" id="ARBA00023002"/>
    </source>
</evidence>
<evidence type="ECO:0000313" key="8">
    <source>
        <dbReference type="EMBL" id="MCT7976315.1"/>
    </source>
</evidence>
<evidence type="ECO:0000256" key="1">
    <source>
        <dbReference type="ARBA" id="ARBA00001954"/>
    </source>
</evidence>
<dbReference type="Proteomes" id="UP001525961">
    <property type="component" value="Unassembled WGS sequence"/>
</dbReference>
<keyword evidence="9" id="KW-1185">Reference proteome</keyword>
<accession>A0ABT2N0X0</accession>
<evidence type="ECO:0000256" key="5">
    <source>
        <dbReference type="ARBA" id="ARBA00035013"/>
    </source>
</evidence>
<comment type="caution">
    <text evidence="8">The sequence shown here is derived from an EMBL/GenBank/DDBJ whole genome shotgun (WGS) entry which is preliminary data.</text>
</comment>
<dbReference type="CDD" id="cd16350">
    <property type="entry name" value="VOC_like"/>
    <property type="match status" value="1"/>
</dbReference>
<dbReference type="PANTHER" id="PTHR31136">
    <property type="entry name" value="DUF1338 DOMAIN-CONTAINING PROTEIN"/>
    <property type="match status" value="1"/>
</dbReference>
<keyword evidence="3" id="KW-0560">Oxidoreductase</keyword>
<evidence type="ECO:0000256" key="4">
    <source>
        <dbReference type="ARBA" id="ARBA00023004"/>
    </source>
</evidence>
<organism evidence="8 9">
    <name type="scientific">Laspinema olomoucense D3b</name>
    <dbReference type="NCBI Taxonomy" id="2953688"/>
    <lineage>
        <taxon>Bacteria</taxon>
        <taxon>Bacillati</taxon>
        <taxon>Cyanobacteriota</taxon>
        <taxon>Cyanophyceae</taxon>
        <taxon>Oscillatoriophycideae</taxon>
        <taxon>Oscillatoriales</taxon>
        <taxon>Laspinemataceae</taxon>
        <taxon>Laspinema</taxon>
        <taxon>Laspinema olomoucense</taxon>
    </lineage>
</organism>
<dbReference type="SMART" id="SM01150">
    <property type="entry name" value="DUF1338"/>
    <property type="match status" value="1"/>
</dbReference>
<reference evidence="8 9" key="1">
    <citation type="journal article" date="2022" name="Front. Microbiol.">
        <title>High genomic differentiation and limited gene flow indicate recent cryptic speciation within the genus Laspinema (cyanobacteria).</title>
        <authorList>
            <person name="Stanojkovic A."/>
            <person name="Skoupy S."/>
            <person name="Skaloud P."/>
            <person name="Dvorak P."/>
        </authorList>
    </citation>
    <scope>NUCLEOTIDE SEQUENCE [LARGE SCALE GENOMIC DNA]</scope>
    <source>
        <strain evidence="8 9">D3b</strain>
    </source>
</reference>